<dbReference type="PRINTS" id="PR00465">
    <property type="entry name" value="EP450IV"/>
</dbReference>
<reference evidence="19" key="1">
    <citation type="submission" date="2025-08" db="UniProtKB">
        <authorList>
            <consortium name="RefSeq"/>
        </authorList>
    </citation>
    <scope>IDENTIFICATION</scope>
</reference>
<evidence type="ECO:0000256" key="6">
    <source>
        <dbReference type="ARBA" id="ARBA00012109"/>
    </source>
</evidence>
<comment type="subcellular location">
    <subcellularLocation>
        <location evidence="4">Endoplasmic reticulum membrane</location>
        <topology evidence="4">Peripheral membrane protein</topology>
    </subcellularLocation>
    <subcellularLocation>
        <location evidence="3">Microsome membrane</location>
        <topology evidence="3">Peripheral membrane protein</topology>
    </subcellularLocation>
</comment>
<keyword evidence="11 17" id="KW-0560">Oxidoreductase</keyword>
<keyword evidence="14" id="KW-0472">Membrane</keyword>
<dbReference type="KEGG" id="bany:112046136"/>
<evidence type="ECO:0000256" key="3">
    <source>
        <dbReference type="ARBA" id="ARBA00004174"/>
    </source>
</evidence>
<comment type="similarity">
    <text evidence="5 17">Belongs to the cytochrome P450 family.</text>
</comment>
<name>A0A6J1N602_BICAN</name>
<keyword evidence="18" id="KW-1185">Reference proteome</keyword>
<dbReference type="GO" id="GO:0005506">
    <property type="term" value="F:iron ion binding"/>
    <property type="evidence" value="ECO:0007669"/>
    <property type="project" value="InterPro"/>
</dbReference>
<dbReference type="GO" id="GO:0016712">
    <property type="term" value="F:oxidoreductase activity, acting on paired donors, with incorporation or reduction of molecular oxygen, reduced flavin or flavoprotein as one donor, and incorporation of one atom of oxygen"/>
    <property type="evidence" value="ECO:0007669"/>
    <property type="project" value="UniProtKB-EC"/>
</dbReference>
<evidence type="ECO:0000256" key="10">
    <source>
        <dbReference type="ARBA" id="ARBA00022848"/>
    </source>
</evidence>
<dbReference type="Gene3D" id="1.10.630.10">
    <property type="entry name" value="Cytochrome P450"/>
    <property type="match status" value="1"/>
</dbReference>
<dbReference type="PANTHER" id="PTHR24292:SF45">
    <property type="entry name" value="CYTOCHROME P450 6G1-RELATED"/>
    <property type="match status" value="1"/>
</dbReference>
<sequence>MFQILFISFVACLLTWVYWRWLRVRSYWAERGVPHLPPNPILGSLTFLQKQNAGVWMRRMYERFKTPYIGIWLFWRPALIVNSPELARLVLVKDSANFRNRFVSGGAADPIGKLNLFTIKDPEWTNIRRRLTTPFTAAKLRILQDFIRSKAMELAQRIKVEQKSRIHLKKLFADYSTDVIGTSAFGVACDATLTGRSHLRTVTEQFTQFSVLRGIGWCSMFFFPETVDFFRFKFFPKTSTDYFKRVYRAAVAQREAQSHDVESKDLLDVLLKIKKESEEQNLGYSEDFIVAQAAIFLSGGYDTSGSLLAFMTYELAYYPEIQDKLYEYLLEAKERNGSDVFTSDQLADMTYLNYVIKEGLRKYSPMSWLDRVAADDYKVDDKLTIKAGTPVYVNGVGMAYDPDYFPDPDKFDPDRFTPENEQNIKPYTYMPFGEGPRICIGMRFGLMTVRFAMVAIYLNYKVVPVPDMPHPVDVTVEKRGMFYTPGEVLSVEFVPRA</sequence>
<evidence type="ECO:0000256" key="5">
    <source>
        <dbReference type="ARBA" id="ARBA00010617"/>
    </source>
</evidence>
<evidence type="ECO:0000256" key="7">
    <source>
        <dbReference type="ARBA" id="ARBA00022617"/>
    </source>
</evidence>
<evidence type="ECO:0000256" key="4">
    <source>
        <dbReference type="ARBA" id="ARBA00004406"/>
    </source>
</evidence>
<dbReference type="InterPro" id="IPR036396">
    <property type="entry name" value="Cyt_P450_sf"/>
</dbReference>
<dbReference type="PROSITE" id="PS00086">
    <property type="entry name" value="CYTOCHROME_P450"/>
    <property type="match status" value="1"/>
</dbReference>
<dbReference type="Proteomes" id="UP001652582">
    <property type="component" value="Chromosome 17"/>
</dbReference>
<evidence type="ECO:0000256" key="17">
    <source>
        <dbReference type="RuleBase" id="RU000461"/>
    </source>
</evidence>
<dbReference type="RefSeq" id="XP_023938411.2">
    <property type="nucleotide sequence ID" value="XM_024082643.2"/>
</dbReference>
<dbReference type="SUPFAM" id="SSF48264">
    <property type="entry name" value="Cytochrome P450"/>
    <property type="match status" value="1"/>
</dbReference>
<evidence type="ECO:0000256" key="16">
    <source>
        <dbReference type="PIRSR" id="PIRSR602403-1"/>
    </source>
</evidence>
<dbReference type="InterPro" id="IPR002403">
    <property type="entry name" value="Cyt_P450_E_grp-IV"/>
</dbReference>
<dbReference type="PANTHER" id="PTHR24292">
    <property type="entry name" value="CYTOCHROME P450"/>
    <property type="match status" value="1"/>
</dbReference>
<dbReference type="InterPro" id="IPR050476">
    <property type="entry name" value="Insect_CytP450_Detox"/>
</dbReference>
<evidence type="ECO:0000313" key="18">
    <source>
        <dbReference type="Proteomes" id="UP001652582"/>
    </source>
</evidence>
<keyword evidence="10" id="KW-0492">Microsome</keyword>
<dbReference type="EC" id="1.14.14.1" evidence="6"/>
<evidence type="ECO:0000256" key="12">
    <source>
        <dbReference type="ARBA" id="ARBA00023004"/>
    </source>
</evidence>
<evidence type="ECO:0000256" key="9">
    <source>
        <dbReference type="ARBA" id="ARBA00022824"/>
    </source>
</evidence>
<dbReference type="AlphaFoldDB" id="A0A6J1N602"/>
<evidence type="ECO:0000256" key="13">
    <source>
        <dbReference type="ARBA" id="ARBA00023033"/>
    </source>
</evidence>
<evidence type="ECO:0000256" key="1">
    <source>
        <dbReference type="ARBA" id="ARBA00001971"/>
    </source>
</evidence>
<dbReference type="GO" id="GO:0020037">
    <property type="term" value="F:heme binding"/>
    <property type="evidence" value="ECO:0007669"/>
    <property type="project" value="InterPro"/>
</dbReference>
<keyword evidence="8 16" id="KW-0479">Metal-binding</keyword>
<gene>
    <name evidence="19" type="primary">LOC112046136</name>
</gene>
<evidence type="ECO:0000313" key="19">
    <source>
        <dbReference type="RefSeq" id="XP_023938411.2"/>
    </source>
</evidence>
<dbReference type="OrthoDB" id="2789670at2759"/>
<dbReference type="InterPro" id="IPR001128">
    <property type="entry name" value="Cyt_P450"/>
</dbReference>
<proteinExistence type="inferred from homology"/>
<evidence type="ECO:0000256" key="2">
    <source>
        <dbReference type="ARBA" id="ARBA00003690"/>
    </source>
</evidence>
<dbReference type="GeneID" id="112046136"/>
<protein>
    <recommendedName>
        <fullName evidence="6">unspecific monooxygenase</fullName>
        <ecNumber evidence="6">1.14.14.1</ecNumber>
    </recommendedName>
</protein>
<comment type="catalytic activity">
    <reaction evidence="15">
        <text>an organic molecule + reduced [NADPH--hemoprotein reductase] + O2 = an alcohol + oxidized [NADPH--hemoprotein reductase] + H2O + H(+)</text>
        <dbReference type="Rhea" id="RHEA:17149"/>
        <dbReference type="Rhea" id="RHEA-COMP:11964"/>
        <dbReference type="Rhea" id="RHEA-COMP:11965"/>
        <dbReference type="ChEBI" id="CHEBI:15377"/>
        <dbReference type="ChEBI" id="CHEBI:15378"/>
        <dbReference type="ChEBI" id="CHEBI:15379"/>
        <dbReference type="ChEBI" id="CHEBI:30879"/>
        <dbReference type="ChEBI" id="CHEBI:57618"/>
        <dbReference type="ChEBI" id="CHEBI:58210"/>
        <dbReference type="ChEBI" id="CHEBI:142491"/>
        <dbReference type="EC" id="1.14.14.1"/>
    </reaction>
</comment>
<dbReference type="PRINTS" id="PR00385">
    <property type="entry name" value="P450"/>
</dbReference>
<dbReference type="Pfam" id="PF00067">
    <property type="entry name" value="p450"/>
    <property type="match status" value="1"/>
</dbReference>
<evidence type="ECO:0000256" key="11">
    <source>
        <dbReference type="ARBA" id="ARBA00023002"/>
    </source>
</evidence>
<organism evidence="18 19">
    <name type="scientific">Bicyclus anynana</name>
    <name type="common">Squinting bush brown butterfly</name>
    <dbReference type="NCBI Taxonomy" id="110368"/>
    <lineage>
        <taxon>Eukaryota</taxon>
        <taxon>Metazoa</taxon>
        <taxon>Ecdysozoa</taxon>
        <taxon>Arthropoda</taxon>
        <taxon>Hexapoda</taxon>
        <taxon>Insecta</taxon>
        <taxon>Pterygota</taxon>
        <taxon>Neoptera</taxon>
        <taxon>Endopterygota</taxon>
        <taxon>Lepidoptera</taxon>
        <taxon>Glossata</taxon>
        <taxon>Ditrysia</taxon>
        <taxon>Papilionoidea</taxon>
        <taxon>Nymphalidae</taxon>
        <taxon>Satyrinae</taxon>
        <taxon>Satyrini</taxon>
        <taxon>Mycalesina</taxon>
        <taxon>Bicyclus</taxon>
    </lineage>
</organism>
<keyword evidence="13 17" id="KW-0503">Monooxygenase</keyword>
<dbReference type="CDD" id="cd11056">
    <property type="entry name" value="CYP6-like"/>
    <property type="match status" value="1"/>
</dbReference>
<evidence type="ECO:0000256" key="8">
    <source>
        <dbReference type="ARBA" id="ARBA00022723"/>
    </source>
</evidence>
<accession>A0A6J1N602</accession>
<keyword evidence="12 16" id="KW-0408">Iron</keyword>
<keyword evidence="9" id="KW-0256">Endoplasmic reticulum</keyword>
<evidence type="ECO:0000256" key="15">
    <source>
        <dbReference type="ARBA" id="ARBA00047827"/>
    </source>
</evidence>
<keyword evidence="7 16" id="KW-0349">Heme</keyword>
<evidence type="ECO:0000256" key="14">
    <source>
        <dbReference type="ARBA" id="ARBA00023136"/>
    </source>
</evidence>
<dbReference type="InterPro" id="IPR017972">
    <property type="entry name" value="Cyt_P450_CS"/>
</dbReference>
<comment type="function">
    <text evidence="2">May be involved in the metabolism of insect hormones and in the breakdown of synthetic insecticides.</text>
</comment>
<dbReference type="GO" id="GO:0005789">
    <property type="term" value="C:endoplasmic reticulum membrane"/>
    <property type="evidence" value="ECO:0007669"/>
    <property type="project" value="UniProtKB-SubCell"/>
</dbReference>
<comment type="cofactor">
    <cofactor evidence="1 16">
        <name>heme</name>
        <dbReference type="ChEBI" id="CHEBI:30413"/>
    </cofactor>
</comment>
<feature type="binding site" description="axial binding residue" evidence="16">
    <location>
        <position position="439"/>
    </location>
    <ligand>
        <name>heme</name>
        <dbReference type="ChEBI" id="CHEBI:30413"/>
    </ligand>
    <ligandPart>
        <name>Fe</name>
        <dbReference type="ChEBI" id="CHEBI:18248"/>
    </ligandPart>
</feature>